<dbReference type="GO" id="GO:0009103">
    <property type="term" value="P:lipopolysaccharide biosynthetic process"/>
    <property type="evidence" value="ECO:0007669"/>
    <property type="project" value="TreeGrafter"/>
</dbReference>
<name>E0U830_GLOV7</name>
<reference evidence="4" key="1">
    <citation type="journal article" date="2011" name="MBio">
        <title>Novel metabolic attributes of the genus Cyanothece, comprising a group of unicellular nitrogen-fixing Cyanobacteria.</title>
        <authorList>
            <person name="Bandyopadhyay A."/>
            <person name="Elvitigala T."/>
            <person name="Welsh E."/>
            <person name="Stockel J."/>
            <person name="Liberton M."/>
            <person name="Min H."/>
            <person name="Sherman L.A."/>
            <person name="Pakrasi H.B."/>
        </authorList>
    </citation>
    <scope>NUCLEOTIDE SEQUENCE [LARGE SCALE GENOMIC DNA]</scope>
    <source>
        <strain evidence="4">PCC 7822</strain>
    </source>
</reference>
<dbReference type="CAZy" id="GT4">
    <property type="family name" value="Glycosyltransferase Family 4"/>
</dbReference>
<accession>E0U830</accession>
<dbReference type="OrthoDB" id="9797829at2"/>
<evidence type="ECO:0000256" key="1">
    <source>
        <dbReference type="ARBA" id="ARBA00022679"/>
    </source>
</evidence>
<dbReference type="Pfam" id="PF00534">
    <property type="entry name" value="Glycos_transf_1"/>
    <property type="match status" value="1"/>
</dbReference>
<keyword evidence="4" id="KW-1185">Reference proteome</keyword>
<gene>
    <name evidence="3" type="ordered locus">Cyan7822_5356</name>
</gene>
<evidence type="ECO:0000313" key="3">
    <source>
        <dbReference type="EMBL" id="ADN17235.1"/>
    </source>
</evidence>
<dbReference type="eggNOG" id="COG0438">
    <property type="taxonomic scope" value="Bacteria"/>
</dbReference>
<dbReference type="InterPro" id="IPR001296">
    <property type="entry name" value="Glyco_trans_1"/>
</dbReference>
<dbReference type="GO" id="GO:0016757">
    <property type="term" value="F:glycosyltransferase activity"/>
    <property type="evidence" value="ECO:0007669"/>
    <property type="project" value="InterPro"/>
</dbReference>
<organism evidence="3 4">
    <name type="scientific">Gloeothece verrucosa (strain PCC 7822)</name>
    <name type="common">Cyanothece sp. (strain PCC 7822)</name>
    <dbReference type="NCBI Taxonomy" id="497965"/>
    <lineage>
        <taxon>Bacteria</taxon>
        <taxon>Bacillati</taxon>
        <taxon>Cyanobacteriota</taxon>
        <taxon>Cyanophyceae</taxon>
        <taxon>Oscillatoriophycideae</taxon>
        <taxon>Chroococcales</taxon>
        <taxon>Aphanothecaceae</taxon>
        <taxon>Gloeothece</taxon>
        <taxon>Gloeothece verrucosa</taxon>
    </lineage>
</organism>
<dbReference type="AlphaFoldDB" id="E0U830"/>
<protein>
    <submittedName>
        <fullName evidence="3">Glycosyl transferase group 1</fullName>
    </submittedName>
</protein>
<dbReference type="SUPFAM" id="SSF53756">
    <property type="entry name" value="UDP-Glycosyltransferase/glycogen phosphorylase"/>
    <property type="match status" value="1"/>
</dbReference>
<dbReference type="Proteomes" id="UP000008206">
    <property type="component" value="Chromosome"/>
</dbReference>
<sequence length="433" mass="49495">MKVAYDISVLGQGYVNPKARTGVYRVVESLFWELVNRKDIDVIGISLNQSSGTWNDVSCSLYIDENLEKLQKYYQSSYKNLQFISQLLAKAVNLQKKLVEISLKKHQFFYKPSLAIQIPFEKLLNLFLQPIVKINEFQIYHSPFDALHKIQENKISRILTIYDLIPILNPEKFTQNKYRQFLNIIDSINKQQDWITCISENTKQDFCNYTGMNPDRVFVTPLAAAQHFYPVDNLEIIIDCLKKYKIPNQPYLLSLCTLEPRKNLSFLIRCFAQILNDDPSLEINLVLVGIKGWKNADIFETVQTNPQLRNRVIFTGYIPDEDLSAIYSGATAFVYPSLYEGFGLPPLEAMQCGTPVITSNTSSLPEVVGNAGIMIDPKQEDDLCQAMLNVINNSQLRASLSQKGIQKASQFSWAKCAEETVKVYRLATEHKND</sequence>
<dbReference type="Gene3D" id="3.40.50.2000">
    <property type="entry name" value="Glycogen Phosphorylase B"/>
    <property type="match status" value="2"/>
</dbReference>
<evidence type="ECO:0000313" key="4">
    <source>
        <dbReference type="Proteomes" id="UP000008206"/>
    </source>
</evidence>
<dbReference type="PANTHER" id="PTHR46401:SF2">
    <property type="entry name" value="GLYCOSYLTRANSFERASE WBBK-RELATED"/>
    <property type="match status" value="1"/>
</dbReference>
<dbReference type="STRING" id="497965.Cyan7822_5356"/>
<dbReference type="FunFam" id="3.40.50.2000:FF:000119">
    <property type="entry name" value="Glycosyl transferase group 1"/>
    <property type="match status" value="1"/>
</dbReference>
<feature type="domain" description="Glycosyl transferase family 1" evidence="2">
    <location>
        <begin position="245"/>
        <end position="406"/>
    </location>
</feature>
<evidence type="ECO:0000259" key="2">
    <source>
        <dbReference type="Pfam" id="PF00534"/>
    </source>
</evidence>
<dbReference type="PANTHER" id="PTHR46401">
    <property type="entry name" value="GLYCOSYLTRANSFERASE WBBK-RELATED"/>
    <property type="match status" value="1"/>
</dbReference>
<proteinExistence type="predicted"/>
<dbReference type="EMBL" id="CP002198">
    <property type="protein sequence ID" value="ADN17235.1"/>
    <property type="molecule type" value="Genomic_DNA"/>
</dbReference>
<dbReference type="HOGENOM" id="CLU_009583_27_0_3"/>
<keyword evidence="1 3" id="KW-0808">Transferase</keyword>
<dbReference type="RefSeq" id="WP_013325273.1">
    <property type="nucleotide sequence ID" value="NC_014501.1"/>
</dbReference>
<dbReference type="CDD" id="cd03809">
    <property type="entry name" value="GT4_MtfB-like"/>
    <property type="match status" value="1"/>
</dbReference>
<dbReference type="KEGG" id="cyj:Cyan7822_5356"/>